<reference evidence="2 3" key="1">
    <citation type="submission" date="2019-02" db="EMBL/GenBank/DDBJ databases">
        <title>Deep-cultivation of Planctomycetes and their phenomic and genomic characterization uncovers novel biology.</title>
        <authorList>
            <person name="Wiegand S."/>
            <person name="Jogler M."/>
            <person name="Boedeker C."/>
            <person name="Pinto D."/>
            <person name="Vollmers J."/>
            <person name="Rivas-Marin E."/>
            <person name="Kohn T."/>
            <person name="Peeters S.H."/>
            <person name="Heuer A."/>
            <person name="Rast P."/>
            <person name="Oberbeckmann S."/>
            <person name="Bunk B."/>
            <person name="Jeske O."/>
            <person name="Meyerdierks A."/>
            <person name="Storesund J.E."/>
            <person name="Kallscheuer N."/>
            <person name="Luecker S."/>
            <person name="Lage O.M."/>
            <person name="Pohl T."/>
            <person name="Merkel B.J."/>
            <person name="Hornburger P."/>
            <person name="Mueller R.-W."/>
            <person name="Bruemmer F."/>
            <person name="Labrenz M."/>
            <person name="Spormann A.M."/>
            <person name="Op Den Camp H."/>
            <person name="Overmann J."/>
            <person name="Amann R."/>
            <person name="Jetten M.S.M."/>
            <person name="Mascher T."/>
            <person name="Medema M.H."/>
            <person name="Devos D.P."/>
            <person name="Kaster A.-K."/>
            <person name="Ovreas L."/>
            <person name="Rohde M."/>
            <person name="Galperin M.Y."/>
            <person name="Jogler C."/>
        </authorList>
    </citation>
    <scope>NUCLEOTIDE SEQUENCE [LARGE SCALE GENOMIC DNA]</scope>
    <source>
        <strain evidence="2 3">Pan54</strain>
    </source>
</reference>
<dbReference type="EMBL" id="SJPG01000001">
    <property type="protein sequence ID" value="TWT60056.1"/>
    <property type="molecule type" value="Genomic_DNA"/>
</dbReference>
<accession>A0A5C5XAK8</accession>
<dbReference type="AlphaFoldDB" id="A0A5C5XAK8"/>
<comment type="caution">
    <text evidence="2">The sequence shown here is derived from an EMBL/GenBank/DDBJ whole genome shotgun (WGS) entry which is preliminary data.</text>
</comment>
<gene>
    <name evidence="2" type="ORF">Pan54_07680</name>
</gene>
<keyword evidence="3" id="KW-1185">Reference proteome</keyword>
<proteinExistence type="predicted"/>
<evidence type="ECO:0000313" key="3">
    <source>
        <dbReference type="Proteomes" id="UP000316095"/>
    </source>
</evidence>
<feature type="region of interest" description="Disordered" evidence="1">
    <location>
        <begin position="1"/>
        <end position="20"/>
    </location>
</feature>
<dbReference type="Proteomes" id="UP000316095">
    <property type="component" value="Unassembled WGS sequence"/>
</dbReference>
<name>A0A5C5XAK8_9PLAN</name>
<sequence length="88" mass="10373">MKTNEWNFDGWRGRSRREAPEPLDFRGLPLKRSAPATREIILQYFIENPFSIWNGVQVEIRMVMIAMTTIDWNCYGKPCHGIFRGAKR</sequence>
<organism evidence="2 3">
    <name type="scientific">Rubinisphaera italica</name>
    <dbReference type="NCBI Taxonomy" id="2527969"/>
    <lineage>
        <taxon>Bacteria</taxon>
        <taxon>Pseudomonadati</taxon>
        <taxon>Planctomycetota</taxon>
        <taxon>Planctomycetia</taxon>
        <taxon>Planctomycetales</taxon>
        <taxon>Planctomycetaceae</taxon>
        <taxon>Rubinisphaera</taxon>
    </lineage>
</organism>
<evidence type="ECO:0000256" key="1">
    <source>
        <dbReference type="SAM" id="MobiDB-lite"/>
    </source>
</evidence>
<evidence type="ECO:0000313" key="2">
    <source>
        <dbReference type="EMBL" id="TWT60056.1"/>
    </source>
</evidence>
<protein>
    <submittedName>
        <fullName evidence="2">Uncharacterized protein</fullName>
    </submittedName>
</protein>